<protein>
    <submittedName>
        <fullName evidence="1">Uncharacterized protein</fullName>
    </submittedName>
</protein>
<dbReference type="EMBL" id="BARS01021481">
    <property type="protein sequence ID" value="GAG04118.1"/>
    <property type="molecule type" value="Genomic_DNA"/>
</dbReference>
<organism evidence="1">
    <name type="scientific">marine sediment metagenome</name>
    <dbReference type="NCBI Taxonomy" id="412755"/>
    <lineage>
        <taxon>unclassified sequences</taxon>
        <taxon>metagenomes</taxon>
        <taxon>ecological metagenomes</taxon>
    </lineage>
</organism>
<gene>
    <name evidence="1" type="ORF">S01H1_34500</name>
</gene>
<reference evidence="1" key="1">
    <citation type="journal article" date="2014" name="Front. Microbiol.">
        <title>High frequency of phylogenetically diverse reductive dehalogenase-homologous genes in deep subseafloor sedimentary metagenomes.</title>
        <authorList>
            <person name="Kawai M."/>
            <person name="Futagami T."/>
            <person name="Toyoda A."/>
            <person name="Takaki Y."/>
            <person name="Nishi S."/>
            <person name="Hori S."/>
            <person name="Arai W."/>
            <person name="Tsubouchi T."/>
            <person name="Morono Y."/>
            <person name="Uchiyama I."/>
            <person name="Ito T."/>
            <person name="Fujiyama A."/>
            <person name="Inagaki F."/>
            <person name="Takami H."/>
        </authorList>
    </citation>
    <scope>NUCLEOTIDE SEQUENCE</scope>
    <source>
        <strain evidence="1">Expedition CK06-06</strain>
    </source>
</reference>
<dbReference type="AlphaFoldDB" id="X0UUZ4"/>
<name>X0UUZ4_9ZZZZ</name>
<sequence length="62" mass="7056">MPDDTVGRLRSVSPTPDPHWEYDFRAVAALCHEAAAEIERLRDEVEMLRHAHVTEPWGDTDG</sequence>
<proteinExistence type="predicted"/>
<comment type="caution">
    <text evidence="1">The sequence shown here is derived from an EMBL/GenBank/DDBJ whole genome shotgun (WGS) entry which is preliminary data.</text>
</comment>
<accession>X0UUZ4</accession>
<evidence type="ECO:0000313" key="1">
    <source>
        <dbReference type="EMBL" id="GAG04118.1"/>
    </source>
</evidence>